<evidence type="ECO:0000256" key="1">
    <source>
        <dbReference type="SAM" id="MobiDB-lite"/>
    </source>
</evidence>
<comment type="caution">
    <text evidence="2">The sequence shown here is derived from an EMBL/GenBank/DDBJ whole genome shotgun (WGS) entry which is preliminary data.</text>
</comment>
<evidence type="ECO:0000313" key="3">
    <source>
        <dbReference type="Proteomes" id="UP001285908"/>
    </source>
</evidence>
<reference evidence="2 3" key="1">
    <citation type="journal article" date="2023" name="Mol. Phylogenet. Evol.">
        <title>Genome-scale phylogeny and comparative genomics of the fungal order Sordariales.</title>
        <authorList>
            <person name="Hensen N."/>
            <person name="Bonometti L."/>
            <person name="Westerberg I."/>
            <person name="Brannstrom I.O."/>
            <person name="Guillou S."/>
            <person name="Cros-Aarteil S."/>
            <person name="Calhoun S."/>
            <person name="Haridas S."/>
            <person name="Kuo A."/>
            <person name="Mondo S."/>
            <person name="Pangilinan J."/>
            <person name="Riley R."/>
            <person name="LaButti K."/>
            <person name="Andreopoulos B."/>
            <person name="Lipzen A."/>
            <person name="Chen C."/>
            <person name="Yan M."/>
            <person name="Daum C."/>
            <person name="Ng V."/>
            <person name="Clum A."/>
            <person name="Steindorff A."/>
            <person name="Ohm R.A."/>
            <person name="Martin F."/>
            <person name="Silar P."/>
            <person name="Natvig D.O."/>
            <person name="Lalanne C."/>
            <person name="Gautier V."/>
            <person name="Ament-Velasquez S.L."/>
            <person name="Kruys A."/>
            <person name="Hutchinson M.I."/>
            <person name="Powell A.J."/>
            <person name="Barry K."/>
            <person name="Miller A.N."/>
            <person name="Grigoriev I.V."/>
            <person name="Debuchy R."/>
            <person name="Gladieux P."/>
            <person name="Hiltunen Thoren M."/>
            <person name="Johannesson H."/>
        </authorList>
    </citation>
    <scope>NUCLEOTIDE SEQUENCE [LARGE SCALE GENOMIC DNA]</scope>
    <source>
        <strain evidence="2 3">FGSC 10403</strain>
    </source>
</reference>
<gene>
    <name evidence="2" type="ORF">B0T23DRAFT_394362</name>
</gene>
<name>A0AAJ0I905_9PEZI</name>
<dbReference type="Proteomes" id="UP001285908">
    <property type="component" value="Unassembled WGS sequence"/>
</dbReference>
<evidence type="ECO:0000313" key="2">
    <source>
        <dbReference type="EMBL" id="KAK3494194.1"/>
    </source>
</evidence>
<organism evidence="2 3">
    <name type="scientific">Neurospora hispaniola</name>
    <dbReference type="NCBI Taxonomy" id="588809"/>
    <lineage>
        <taxon>Eukaryota</taxon>
        <taxon>Fungi</taxon>
        <taxon>Dikarya</taxon>
        <taxon>Ascomycota</taxon>
        <taxon>Pezizomycotina</taxon>
        <taxon>Sordariomycetes</taxon>
        <taxon>Sordariomycetidae</taxon>
        <taxon>Sordariales</taxon>
        <taxon>Sordariaceae</taxon>
        <taxon>Neurospora</taxon>
    </lineage>
</organism>
<dbReference type="EMBL" id="JAULSX010000003">
    <property type="protein sequence ID" value="KAK3494194.1"/>
    <property type="molecule type" value="Genomic_DNA"/>
</dbReference>
<dbReference type="GeneID" id="87875743"/>
<proteinExistence type="predicted"/>
<protein>
    <submittedName>
        <fullName evidence="2">Uncharacterized protein</fullName>
    </submittedName>
</protein>
<feature type="region of interest" description="Disordered" evidence="1">
    <location>
        <begin position="1"/>
        <end position="20"/>
    </location>
</feature>
<dbReference type="RefSeq" id="XP_062693623.1">
    <property type="nucleotide sequence ID" value="XM_062838121.1"/>
</dbReference>
<accession>A0AAJ0I905</accession>
<dbReference type="AlphaFoldDB" id="A0AAJ0I905"/>
<sequence length="204" mass="23490">MSRRTARNDPPPSYADWDPEIHDLPTASSDYFTYARKLRSEGYQWAFQTEMNSARPGGKVKIEWISHPVVECIEIRRSDCEEICRDQADLFGLKYVMIRQGPHVTRSVNINGRPTMVLNPYTKRLVRQQQPADRHMTVLMGHNIENLLIAGHIYLTWDGTERSTIHLMADPQNERKHLAEGEPAVAVQYWGVVRGDVPPLKQLQ</sequence>
<keyword evidence="3" id="KW-1185">Reference proteome</keyword>